<dbReference type="InterPro" id="IPR053955">
    <property type="entry name" value="Csm6_CARF"/>
</dbReference>
<accession>G4D1Y7</accession>
<protein>
    <recommendedName>
        <fullName evidence="5">CRISPR-associated protein Csm6</fullName>
    </recommendedName>
</protein>
<dbReference type="NCBIfam" id="TIGR02672">
    <property type="entry name" value="cas_csm6"/>
    <property type="match status" value="1"/>
</dbReference>
<dbReference type="PATRIC" id="fig|997350.3.peg.404"/>
<evidence type="ECO:0008006" key="5">
    <source>
        <dbReference type="Google" id="ProtNLM"/>
    </source>
</evidence>
<evidence type="ECO:0000313" key="3">
    <source>
        <dbReference type="EMBL" id="EGY80418.1"/>
    </source>
</evidence>
<organism evidence="3 4">
    <name type="scientific">Peptoniphilus indolicus ATCC 29427</name>
    <dbReference type="NCBI Taxonomy" id="997350"/>
    <lineage>
        <taxon>Bacteria</taxon>
        <taxon>Bacillati</taxon>
        <taxon>Bacillota</taxon>
        <taxon>Tissierellia</taxon>
        <taxon>Tissierellales</taxon>
        <taxon>Peptoniphilaceae</taxon>
        <taxon>Peptoniphilus</taxon>
    </lineage>
</organism>
<dbReference type="Pfam" id="PF09659">
    <property type="entry name" value="Cas_Csm6_HEPN"/>
    <property type="match status" value="1"/>
</dbReference>
<dbReference type="RefSeq" id="WP_004819770.1">
    <property type="nucleotide sequence ID" value="NZ_JH165061.1"/>
</dbReference>
<dbReference type="InterPro" id="IPR053941">
    <property type="entry name" value="Csm6_HEPN"/>
</dbReference>
<dbReference type="EMBL" id="AGBB01000034">
    <property type="protein sequence ID" value="EGY80418.1"/>
    <property type="molecule type" value="Genomic_DNA"/>
</dbReference>
<dbReference type="STRING" id="997350.HMPREF9129_0417"/>
<dbReference type="eggNOG" id="ENOG502Z9RR">
    <property type="taxonomic scope" value="Bacteria"/>
</dbReference>
<dbReference type="InterPro" id="IPR013489">
    <property type="entry name" value="CRISPR-assoc_prot_Csm6"/>
</dbReference>
<dbReference type="HOGENOM" id="CLU_617564_0_0_9"/>
<comment type="caution">
    <text evidence="3">The sequence shown here is derived from an EMBL/GenBank/DDBJ whole genome shotgun (WGS) entry which is preliminary data.</text>
</comment>
<feature type="domain" description="Csm6 HEPN" evidence="1">
    <location>
        <begin position="257"/>
        <end position="439"/>
    </location>
</feature>
<feature type="domain" description="Csm6 CARF" evidence="2">
    <location>
        <begin position="69"/>
        <end position="167"/>
    </location>
</feature>
<dbReference type="AlphaFoldDB" id="G4D1Y7"/>
<evidence type="ECO:0000313" key="4">
    <source>
        <dbReference type="Proteomes" id="UP000003422"/>
    </source>
</evidence>
<gene>
    <name evidence="3" type="ORF">HMPREF9129_0417</name>
</gene>
<evidence type="ECO:0000259" key="1">
    <source>
        <dbReference type="Pfam" id="PF09659"/>
    </source>
</evidence>
<reference evidence="3 4" key="1">
    <citation type="submission" date="2011-06" db="EMBL/GenBank/DDBJ databases">
        <authorList>
            <person name="Muzny D."/>
            <person name="Qin X."/>
            <person name="Deng J."/>
            <person name="Jiang H."/>
            <person name="Liu Y."/>
            <person name="Qu J."/>
            <person name="Song X.-Z."/>
            <person name="Zhang L."/>
            <person name="Thornton R."/>
            <person name="Coyle M."/>
            <person name="Francisco L."/>
            <person name="Jackson L."/>
            <person name="Javaid M."/>
            <person name="Korchina V."/>
            <person name="Kovar C."/>
            <person name="Mata R."/>
            <person name="Mathew T."/>
            <person name="Ngo R."/>
            <person name="Nguyen L."/>
            <person name="Nguyen N."/>
            <person name="Okwuonu G."/>
            <person name="Ongeri F."/>
            <person name="Pham C."/>
            <person name="Simmons D."/>
            <person name="Wilczek-Boney K."/>
            <person name="Hale W."/>
            <person name="Jakkamsetti A."/>
            <person name="Pham P."/>
            <person name="Ruth R."/>
            <person name="San Lucas F."/>
            <person name="Warren J."/>
            <person name="Zhang J."/>
            <person name="Zhao Z."/>
            <person name="Zhou C."/>
            <person name="Zhu D."/>
            <person name="Lee S."/>
            <person name="Bess C."/>
            <person name="Blankenburg K."/>
            <person name="Forbes L."/>
            <person name="Fu Q."/>
            <person name="Gubbala S."/>
            <person name="Hirani K."/>
            <person name="Jayaseelan J.C."/>
            <person name="Lara F."/>
            <person name="Munidasa M."/>
            <person name="Palculict T."/>
            <person name="Patil S."/>
            <person name="Pu L.-L."/>
            <person name="Saada N."/>
            <person name="Tang L."/>
            <person name="Weissenberger G."/>
            <person name="Zhu Y."/>
            <person name="Hemphill L."/>
            <person name="Shang Y."/>
            <person name="Youmans B."/>
            <person name="Ayvaz T."/>
            <person name="Ross M."/>
            <person name="Santibanez J."/>
            <person name="Aqrawi P."/>
            <person name="Gross S."/>
            <person name="Joshi V."/>
            <person name="Fowler G."/>
            <person name="Nazareth L."/>
            <person name="Reid J."/>
            <person name="Worley K."/>
            <person name="Petrosino J."/>
            <person name="Highlander S."/>
            <person name="Gibbs R."/>
        </authorList>
    </citation>
    <scope>NUCLEOTIDE SEQUENCE [LARGE SCALE GENOMIC DNA]</scope>
    <source>
        <strain evidence="3 4">ATCC 29427</strain>
    </source>
</reference>
<dbReference type="Proteomes" id="UP000003422">
    <property type="component" value="Unassembled WGS sequence"/>
</dbReference>
<dbReference type="Pfam" id="PF22206">
    <property type="entry name" value="Cas_Csm6_6H"/>
    <property type="match status" value="1"/>
</dbReference>
<feature type="non-terminal residue" evidence="3">
    <location>
        <position position="1"/>
    </location>
</feature>
<name>G4D1Y7_9FIRM</name>
<proteinExistence type="predicted"/>
<dbReference type="Pfam" id="PF22208">
    <property type="entry name" value="Cas_Csm6_CARF"/>
    <property type="match status" value="1"/>
</dbReference>
<keyword evidence="4" id="KW-1185">Reference proteome</keyword>
<evidence type="ECO:0000259" key="2">
    <source>
        <dbReference type="Pfam" id="PF22208"/>
    </source>
</evidence>
<sequence length="443" mass="52176">ENSFSPVGMTDPVSYSNYDEGSLLHISRMYKPEKIVLFFSKEIYELHKIDNRYVLSIETLYKSMNKNVEIEIIKDESLEEVQIFDNFYEIFRETLNDIHYKNPNDEILLNISSGTPAMKNALFVLSKLGNYKMKAIQVDTPTKAANRKFEDNDFDLDAVLEIIAEKSNENIVNRSREAASNNFNYEIKRELIFSQLDSYNYSSALQIARTIEEMLSEKTMNLLNAAYYRSILNIKSMVSFLRKADEDFFRIKGDGEDILEYFLYLKTLKNKEMFLDLIRGITPLVTELFILIIDKNADIKLKNYWKYNYGKKHYVWDEDKLNRDEKGREIVNAIKSKFPYFTYNSFIQNVHLIEIIKNERIIDNQKILDLSLEIRDVEGKLRNRAAHEIIRIDDSLIKRESKFGSDEILDKIFELMKLSGLEIGNNHYDSYDLMNKKIKKSFK</sequence>